<dbReference type="OrthoDB" id="5790915at2759"/>
<dbReference type="FunFam" id="3.40.50.11660:FF:000002">
    <property type="entry name" value="Alpha-(1,3)-fucosyltransferase"/>
    <property type="match status" value="1"/>
</dbReference>
<organism evidence="17 19">
    <name type="scientific">Bursaphelenchus xylophilus</name>
    <name type="common">Pinewood nematode worm</name>
    <name type="synonym">Aphelenchoides xylophilus</name>
    <dbReference type="NCBI Taxonomy" id="6326"/>
    <lineage>
        <taxon>Eukaryota</taxon>
        <taxon>Metazoa</taxon>
        <taxon>Ecdysozoa</taxon>
        <taxon>Nematoda</taxon>
        <taxon>Chromadorea</taxon>
        <taxon>Rhabditida</taxon>
        <taxon>Tylenchina</taxon>
        <taxon>Tylenchomorpha</taxon>
        <taxon>Aphelenchoidea</taxon>
        <taxon>Aphelenchoididae</taxon>
        <taxon>Bursaphelenchus</taxon>
    </lineage>
</organism>
<reference evidence="19" key="1">
    <citation type="submission" date="2016-11" db="UniProtKB">
        <authorList>
            <consortium name="WormBaseParasite"/>
        </authorList>
    </citation>
    <scope>IDENTIFICATION</scope>
</reference>
<accession>A0A1I7RQD6</accession>
<dbReference type="Proteomes" id="UP000582659">
    <property type="component" value="Unassembled WGS sequence"/>
</dbReference>
<evidence type="ECO:0000256" key="2">
    <source>
        <dbReference type="ARBA" id="ARBA00004922"/>
    </source>
</evidence>
<keyword evidence="11" id="KW-0325">Glycoprotein</keyword>
<comment type="similarity">
    <text evidence="3 12">Belongs to the glycosyltransferase 10 family.</text>
</comment>
<protein>
    <recommendedName>
        <fullName evidence="12">Fucosyltransferase</fullName>
        <ecNumber evidence="12">2.4.1.-</ecNumber>
    </recommendedName>
</protein>
<dbReference type="PANTHER" id="PTHR48438">
    <property type="entry name" value="ALPHA-(1,3)-FUCOSYLTRANSFERASE C-RELATED"/>
    <property type="match status" value="1"/>
</dbReference>
<evidence type="ECO:0000259" key="13">
    <source>
        <dbReference type="Pfam" id="PF00852"/>
    </source>
</evidence>
<comment type="subcellular location">
    <subcellularLocation>
        <location evidence="1 12">Golgi apparatus</location>
        <location evidence="1 12">Golgi stack membrane</location>
        <topology evidence="1 12">Single-pass type II membrane protein</topology>
    </subcellularLocation>
</comment>
<evidence type="ECO:0000256" key="6">
    <source>
        <dbReference type="ARBA" id="ARBA00022692"/>
    </source>
</evidence>
<evidence type="ECO:0000256" key="10">
    <source>
        <dbReference type="ARBA" id="ARBA00023136"/>
    </source>
</evidence>
<comment type="pathway">
    <text evidence="2">Protein modification; protein glycosylation.</text>
</comment>
<evidence type="ECO:0000256" key="5">
    <source>
        <dbReference type="ARBA" id="ARBA00022679"/>
    </source>
</evidence>
<evidence type="ECO:0000256" key="3">
    <source>
        <dbReference type="ARBA" id="ARBA00008919"/>
    </source>
</evidence>
<evidence type="ECO:0000313" key="16">
    <source>
        <dbReference type="EMBL" id="CAG9104409.1"/>
    </source>
</evidence>
<dbReference type="InterPro" id="IPR055270">
    <property type="entry name" value="Glyco_tran_10_C"/>
</dbReference>
<dbReference type="AlphaFoldDB" id="A0A1I7RQD6"/>
<dbReference type="EMBL" id="CAJFCV020000003">
    <property type="protein sequence ID" value="CAG9104409.1"/>
    <property type="molecule type" value="Genomic_DNA"/>
</dbReference>
<dbReference type="PANTHER" id="PTHR48438:SF1">
    <property type="entry name" value="ALPHA-(1,3)-FUCOSYLTRANSFERASE C-RELATED"/>
    <property type="match status" value="1"/>
</dbReference>
<evidence type="ECO:0000256" key="7">
    <source>
        <dbReference type="ARBA" id="ARBA00022968"/>
    </source>
</evidence>
<dbReference type="EC" id="2.4.1.-" evidence="12"/>
<evidence type="ECO:0000313" key="17">
    <source>
        <dbReference type="Proteomes" id="UP000095284"/>
    </source>
</evidence>
<keyword evidence="6 12" id="KW-0812">Transmembrane</keyword>
<name>A0A1I7RQD6_BURXY</name>
<keyword evidence="4 12" id="KW-0328">Glycosyltransferase</keyword>
<keyword evidence="8" id="KW-1133">Transmembrane helix</keyword>
<gene>
    <name evidence="15" type="ORF">BXYJ_LOCUS5601</name>
</gene>
<dbReference type="GO" id="GO:0032580">
    <property type="term" value="C:Golgi cisterna membrane"/>
    <property type="evidence" value="ECO:0007669"/>
    <property type="project" value="UniProtKB-SubCell"/>
</dbReference>
<dbReference type="InterPro" id="IPR031481">
    <property type="entry name" value="Glyco_tran_10_N"/>
</dbReference>
<dbReference type="eggNOG" id="KOG2619">
    <property type="taxonomic scope" value="Eukaryota"/>
</dbReference>
<dbReference type="EMBL" id="CAJFDI010000003">
    <property type="protein sequence ID" value="CAD5219283.1"/>
    <property type="molecule type" value="Genomic_DNA"/>
</dbReference>
<dbReference type="Pfam" id="PF00852">
    <property type="entry name" value="Glyco_transf_10"/>
    <property type="match status" value="1"/>
</dbReference>
<feature type="domain" description="Fucosyltransferase C-terminal" evidence="13">
    <location>
        <begin position="109"/>
        <end position="275"/>
    </location>
</feature>
<evidence type="ECO:0000256" key="8">
    <source>
        <dbReference type="ARBA" id="ARBA00022989"/>
    </source>
</evidence>
<dbReference type="WBParaSite" id="BXY_0292900.1">
    <property type="protein sequence ID" value="BXY_0292900.1"/>
    <property type="gene ID" value="BXY_0292900"/>
</dbReference>
<evidence type="ECO:0000256" key="4">
    <source>
        <dbReference type="ARBA" id="ARBA00022676"/>
    </source>
</evidence>
<keyword evidence="5 12" id="KW-0808">Transferase</keyword>
<dbReference type="InterPro" id="IPR038577">
    <property type="entry name" value="GT10-like_C_sf"/>
</dbReference>
<sequence length="298" mass="35487">MCGHKCYVTMDRRALSTADAVIFFPFYMRNFSAIYPTRTNPDQYFVFWEHETPVRYPEKNVTFPKNYFNATATYSLSADIPIPYGTYEPIARNMTKEEYYEHLLEEIGRKTRGVYAVYSHCETESGREHVIRNLQKYINVDVYGQCRGGIACDRECYNRNKENYRFYLSFENSVCNDYASEKFFNFNTLIPIVLKREYYKRHPQHSFIAVDDFGSLKELADYLNLLSMDDKKYAEYLTWTYDKRRKPRGRHIMLCDVCDYVSKRPARKIYSDIDDFVDLGRSCDLNFKRDVIEGRILQ</sequence>
<dbReference type="Proteomes" id="UP000659654">
    <property type="component" value="Unassembled WGS sequence"/>
</dbReference>
<keyword evidence="7" id="KW-0735">Signal-anchor</keyword>
<feature type="domain" description="Fucosyltransferase N-terminal" evidence="14">
    <location>
        <begin position="4"/>
        <end position="85"/>
    </location>
</feature>
<evidence type="ECO:0000313" key="19">
    <source>
        <dbReference type="WBParaSite" id="BXY_0292900.1"/>
    </source>
</evidence>
<evidence type="ECO:0000256" key="1">
    <source>
        <dbReference type="ARBA" id="ARBA00004447"/>
    </source>
</evidence>
<proteinExistence type="inferred from homology"/>
<evidence type="ECO:0000256" key="9">
    <source>
        <dbReference type="ARBA" id="ARBA00023034"/>
    </source>
</evidence>
<evidence type="ECO:0000313" key="18">
    <source>
        <dbReference type="Proteomes" id="UP000659654"/>
    </source>
</evidence>
<evidence type="ECO:0000259" key="14">
    <source>
        <dbReference type="Pfam" id="PF17039"/>
    </source>
</evidence>
<dbReference type="SMR" id="A0A1I7RQD6"/>
<dbReference type="UniPathway" id="UPA00378"/>
<dbReference type="Gene3D" id="3.40.50.11660">
    <property type="entry name" value="Glycosyl transferase family 10, C-terminal domain"/>
    <property type="match status" value="1"/>
</dbReference>
<evidence type="ECO:0000256" key="11">
    <source>
        <dbReference type="ARBA" id="ARBA00023180"/>
    </source>
</evidence>
<dbReference type="Proteomes" id="UP000095284">
    <property type="component" value="Unplaced"/>
</dbReference>
<evidence type="ECO:0000256" key="12">
    <source>
        <dbReference type="RuleBase" id="RU003832"/>
    </source>
</evidence>
<dbReference type="InterPro" id="IPR001503">
    <property type="entry name" value="Glyco_trans_10"/>
</dbReference>
<evidence type="ECO:0000313" key="15">
    <source>
        <dbReference type="EMBL" id="CAD5219283.1"/>
    </source>
</evidence>
<keyword evidence="18" id="KW-1185">Reference proteome</keyword>
<dbReference type="GO" id="GO:0008417">
    <property type="term" value="F:fucosyltransferase activity"/>
    <property type="evidence" value="ECO:0007669"/>
    <property type="project" value="InterPro"/>
</dbReference>
<dbReference type="Pfam" id="PF17039">
    <property type="entry name" value="Glyco_tran_10_N"/>
    <property type="match status" value="1"/>
</dbReference>
<keyword evidence="9 12" id="KW-0333">Golgi apparatus</keyword>
<keyword evidence="10" id="KW-0472">Membrane</keyword>
<dbReference type="SUPFAM" id="SSF53756">
    <property type="entry name" value="UDP-Glycosyltransferase/glycogen phosphorylase"/>
    <property type="match status" value="1"/>
</dbReference>
<reference evidence="16" key="2">
    <citation type="submission" date="2020-08" db="EMBL/GenBank/DDBJ databases">
        <authorList>
            <person name="Kikuchi T."/>
        </authorList>
    </citation>
    <scope>NUCLEOTIDE SEQUENCE</scope>
    <source>
        <strain evidence="15">Ka4C1</strain>
    </source>
</reference>